<accession>A0A4Y7IAG7</accession>
<keyword evidence="3" id="KW-1185">Reference proteome</keyword>
<dbReference type="Gramene" id="RZC44498">
    <property type="protein sequence ID" value="RZC44498"/>
    <property type="gene ID" value="C5167_037444"/>
</dbReference>
<keyword evidence="1" id="KW-0472">Membrane</keyword>
<dbReference type="EMBL" id="CM010715">
    <property type="protein sequence ID" value="RZC44498.1"/>
    <property type="molecule type" value="Genomic_DNA"/>
</dbReference>
<evidence type="ECO:0000313" key="2">
    <source>
        <dbReference type="EMBL" id="RZC44498.1"/>
    </source>
</evidence>
<organism evidence="2 3">
    <name type="scientific">Papaver somniferum</name>
    <name type="common">Opium poppy</name>
    <dbReference type="NCBI Taxonomy" id="3469"/>
    <lineage>
        <taxon>Eukaryota</taxon>
        <taxon>Viridiplantae</taxon>
        <taxon>Streptophyta</taxon>
        <taxon>Embryophyta</taxon>
        <taxon>Tracheophyta</taxon>
        <taxon>Spermatophyta</taxon>
        <taxon>Magnoliopsida</taxon>
        <taxon>Ranunculales</taxon>
        <taxon>Papaveraceae</taxon>
        <taxon>Papaveroideae</taxon>
        <taxon>Papaver</taxon>
    </lineage>
</organism>
<keyword evidence="1" id="KW-1133">Transmembrane helix</keyword>
<evidence type="ECO:0000256" key="1">
    <source>
        <dbReference type="SAM" id="Phobius"/>
    </source>
</evidence>
<proteinExistence type="predicted"/>
<dbReference type="AlphaFoldDB" id="A0A4Y7IAG7"/>
<gene>
    <name evidence="2" type="ORF">C5167_037444</name>
</gene>
<evidence type="ECO:0000313" key="3">
    <source>
        <dbReference type="Proteomes" id="UP000316621"/>
    </source>
</evidence>
<protein>
    <submittedName>
        <fullName evidence="2">Uncharacterized protein</fullName>
    </submittedName>
</protein>
<dbReference type="Proteomes" id="UP000316621">
    <property type="component" value="Chromosome 1"/>
</dbReference>
<reference evidence="2 3" key="1">
    <citation type="journal article" date="2018" name="Science">
        <title>The opium poppy genome and morphinan production.</title>
        <authorList>
            <person name="Guo L."/>
            <person name="Winzer T."/>
            <person name="Yang X."/>
            <person name="Li Y."/>
            <person name="Ning Z."/>
            <person name="He Z."/>
            <person name="Teodor R."/>
            <person name="Lu Y."/>
            <person name="Bowser T.A."/>
            <person name="Graham I.A."/>
            <person name="Ye K."/>
        </authorList>
    </citation>
    <scope>NUCLEOTIDE SEQUENCE [LARGE SCALE GENOMIC DNA]</scope>
    <source>
        <strain evidence="3">cv. HN1</strain>
        <tissue evidence="2">Leaves</tissue>
    </source>
</reference>
<feature type="transmembrane region" description="Helical" evidence="1">
    <location>
        <begin position="108"/>
        <end position="128"/>
    </location>
</feature>
<name>A0A4Y7IAG7_PAPSO</name>
<keyword evidence="1" id="KW-0812">Transmembrane</keyword>
<sequence>MDYDMPVMTKRVKCYLYSVGIWSNEGMKYLELNDGSQEQEQEQDNVPFFRVYASKGSETETTFFLDGVITIGRVQNGLRLLDGKNKEDRSKGFSSLEKKRLSSDTGNVISIICINISLLIYYFIYFLFSLRSTNL</sequence>